<dbReference type="GO" id="GO:0005737">
    <property type="term" value="C:cytoplasm"/>
    <property type="evidence" value="ECO:0007669"/>
    <property type="project" value="TreeGrafter"/>
</dbReference>
<dbReference type="GO" id="GO:0004672">
    <property type="term" value="F:protein kinase activity"/>
    <property type="evidence" value="ECO:0007669"/>
    <property type="project" value="InterPro"/>
</dbReference>
<dbReference type="EMBL" id="CAJVPZ010017642">
    <property type="protein sequence ID" value="CAG8681588.1"/>
    <property type="molecule type" value="Genomic_DNA"/>
</dbReference>
<dbReference type="GO" id="GO:0005524">
    <property type="term" value="F:ATP binding"/>
    <property type="evidence" value="ECO:0007669"/>
    <property type="project" value="InterPro"/>
</dbReference>
<gene>
    <name evidence="2" type="ORF">RFULGI_LOCUS9636</name>
</gene>
<dbReference type="PANTHER" id="PTHR23257:SF963">
    <property type="entry name" value="AT08303P"/>
    <property type="match status" value="1"/>
</dbReference>
<keyword evidence="3" id="KW-1185">Reference proteome</keyword>
<reference evidence="2" key="1">
    <citation type="submission" date="2021-06" db="EMBL/GenBank/DDBJ databases">
        <authorList>
            <person name="Kallberg Y."/>
            <person name="Tangrot J."/>
            <person name="Rosling A."/>
        </authorList>
    </citation>
    <scope>NUCLEOTIDE SEQUENCE</scope>
    <source>
        <strain evidence="2">IN212</strain>
    </source>
</reference>
<dbReference type="SMART" id="SM00220">
    <property type="entry name" value="S_TKc"/>
    <property type="match status" value="1"/>
</dbReference>
<dbReference type="CDD" id="cd00180">
    <property type="entry name" value="PKc"/>
    <property type="match status" value="1"/>
</dbReference>
<dbReference type="AlphaFoldDB" id="A0A9N9EJR3"/>
<dbReference type="GO" id="GO:0007165">
    <property type="term" value="P:signal transduction"/>
    <property type="evidence" value="ECO:0007669"/>
    <property type="project" value="TreeGrafter"/>
</dbReference>
<dbReference type="InterPro" id="IPR000719">
    <property type="entry name" value="Prot_kinase_dom"/>
</dbReference>
<comment type="caution">
    <text evidence="2">The sequence shown here is derived from an EMBL/GenBank/DDBJ whole genome shotgun (WGS) entry which is preliminary data.</text>
</comment>
<dbReference type="SUPFAM" id="SSF56112">
    <property type="entry name" value="Protein kinase-like (PK-like)"/>
    <property type="match status" value="1"/>
</dbReference>
<dbReference type="Gene3D" id="1.10.510.10">
    <property type="entry name" value="Transferase(Phosphotransferase) domain 1"/>
    <property type="match status" value="1"/>
</dbReference>
<evidence type="ECO:0000313" key="3">
    <source>
        <dbReference type="Proteomes" id="UP000789396"/>
    </source>
</evidence>
<dbReference type="Proteomes" id="UP000789396">
    <property type="component" value="Unassembled WGS sequence"/>
</dbReference>
<sequence length="240" mass="27131">SPLLSRFGSCVECLEPCSGFQWCSTCEVAALKRKFSEWTSGNMNVDYMIQQTQLLSNDGVGYLEFIPFEDFEHVKYIERGAFNCFGVTRDPTGCYMFVTKFYEYGNLQEFLTKTMGCLCWRDIIDMLWGMVSGGLERIHDNGFYHGNLHCGNLLIEEHPESIHLKISDIGLHGPADGTGSGFYGVLPYVAPEVLKGKGYTQESDIYSFGIIMWTLSSFVPPFCQYPHDLDLAKRICDGIH</sequence>
<name>A0A9N9EJR3_9GLOM</name>
<accession>A0A9N9EJR3</accession>
<feature type="domain" description="Protein kinase" evidence="1">
    <location>
        <begin position="1"/>
        <end position="240"/>
    </location>
</feature>
<evidence type="ECO:0000313" key="2">
    <source>
        <dbReference type="EMBL" id="CAG8681588.1"/>
    </source>
</evidence>
<dbReference type="Pfam" id="PF00069">
    <property type="entry name" value="Pkinase"/>
    <property type="match status" value="1"/>
</dbReference>
<protein>
    <submittedName>
        <fullName evidence="2">12562_t:CDS:1</fullName>
    </submittedName>
</protein>
<dbReference type="OrthoDB" id="2384441at2759"/>
<dbReference type="PANTHER" id="PTHR23257">
    <property type="entry name" value="SERINE-THREONINE PROTEIN KINASE"/>
    <property type="match status" value="1"/>
</dbReference>
<dbReference type="InterPro" id="IPR050167">
    <property type="entry name" value="Ser_Thr_protein_kinase"/>
</dbReference>
<evidence type="ECO:0000259" key="1">
    <source>
        <dbReference type="PROSITE" id="PS50011"/>
    </source>
</evidence>
<proteinExistence type="predicted"/>
<organism evidence="2 3">
    <name type="scientific">Racocetra fulgida</name>
    <dbReference type="NCBI Taxonomy" id="60492"/>
    <lineage>
        <taxon>Eukaryota</taxon>
        <taxon>Fungi</taxon>
        <taxon>Fungi incertae sedis</taxon>
        <taxon>Mucoromycota</taxon>
        <taxon>Glomeromycotina</taxon>
        <taxon>Glomeromycetes</taxon>
        <taxon>Diversisporales</taxon>
        <taxon>Gigasporaceae</taxon>
        <taxon>Racocetra</taxon>
    </lineage>
</organism>
<feature type="non-terminal residue" evidence="2">
    <location>
        <position position="1"/>
    </location>
</feature>
<feature type="non-terminal residue" evidence="2">
    <location>
        <position position="240"/>
    </location>
</feature>
<dbReference type="InterPro" id="IPR011009">
    <property type="entry name" value="Kinase-like_dom_sf"/>
</dbReference>
<dbReference type="PROSITE" id="PS50011">
    <property type="entry name" value="PROTEIN_KINASE_DOM"/>
    <property type="match status" value="1"/>
</dbReference>